<reference evidence="1 2" key="1">
    <citation type="journal article" date="2010" name="Nature">
        <title>Nitrite-driven anaerobic methane oxidation by oxygenic bacteria.</title>
        <authorList>
            <person name="Ettwig K.F."/>
            <person name="Butler M.K."/>
            <person name="Le Paslier D."/>
            <person name="Pelletier E."/>
            <person name="Mangenot S."/>
            <person name="Kuypers M.M.M."/>
            <person name="Schreiber F."/>
            <person name="Dutilh B.E."/>
            <person name="Zedelius J."/>
            <person name="de Beer D."/>
            <person name="Gloerich J."/>
            <person name="Wessels H.J.C.T."/>
            <person name="van Allen T."/>
            <person name="Luesken F."/>
            <person name="Wu M."/>
            <person name="van de Pas-Schoonen K.T."/>
            <person name="Op den Camp H.J.M."/>
            <person name="Janssen-Megens E.M."/>
            <person name="Francoijs K-J."/>
            <person name="Stunnenberg H."/>
            <person name="Weissenbach J."/>
            <person name="Jetten M.S.M."/>
            <person name="Strous M."/>
        </authorList>
    </citation>
    <scope>NUCLEOTIDE SEQUENCE [LARGE SCALE GENOMIC DNA]</scope>
</reference>
<evidence type="ECO:0000313" key="2">
    <source>
        <dbReference type="Proteomes" id="UP000006898"/>
    </source>
</evidence>
<protein>
    <submittedName>
        <fullName evidence="1">Uncharacterized protein</fullName>
    </submittedName>
</protein>
<dbReference type="KEGG" id="mox:DAMO_0155"/>
<sequence>MVAIPEAVREGNRMGSNLSQKILFVKSPRIPPLLKGGWGVLYAVVPGPDFHGDGG</sequence>
<dbReference type="Proteomes" id="UP000006898">
    <property type="component" value="Chromosome"/>
</dbReference>
<dbReference type="STRING" id="671143.DAMO_0155"/>
<gene>
    <name evidence="1" type="ORF">DAMO_0155</name>
</gene>
<dbReference type="EMBL" id="FP565575">
    <property type="protein sequence ID" value="CBE67266.1"/>
    <property type="molecule type" value="Genomic_DNA"/>
</dbReference>
<evidence type="ECO:0000313" key="1">
    <source>
        <dbReference type="EMBL" id="CBE67266.1"/>
    </source>
</evidence>
<dbReference type="AlphaFoldDB" id="D5MIB6"/>
<name>D5MIB6_METO1</name>
<dbReference type="HOGENOM" id="CLU_3023475_0_0_0"/>
<organism evidence="1 2">
    <name type="scientific">Methylomirabilis oxygeniifera</name>
    <dbReference type="NCBI Taxonomy" id="671143"/>
    <lineage>
        <taxon>Bacteria</taxon>
        <taxon>Candidatus Methylomirabilota</taxon>
        <taxon>Candidatus Methylomirabilia</taxon>
        <taxon>Candidatus Methylomirabilales</taxon>
        <taxon>Candidatus Methylomirabilaceae</taxon>
        <taxon>Candidatus Methylomirabilis</taxon>
    </lineage>
</organism>
<accession>D5MIB6</accession>
<proteinExistence type="predicted"/>